<dbReference type="RefSeq" id="WP_093614534.1">
    <property type="nucleotide sequence ID" value="NZ_BOMT01000037.1"/>
</dbReference>
<keyword evidence="7" id="KW-1185">Reference proteome</keyword>
<name>A0A1I2FL54_9ACTN</name>
<dbReference type="PROSITE" id="PS01040">
    <property type="entry name" value="SBP_BACTERIAL_5"/>
    <property type="match status" value="1"/>
</dbReference>
<keyword evidence="3 4" id="KW-0732">Signal</keyword>
<organism evidence="6 7">
    <name type="scientific">Actinoplanes philippinensis</name>
    <dbReference type="NCBI Taxonomy" id="35752"/>
    <lineage>
        <taxon>Bacteria</taxon>
        <taxon>Bacillati</taxon>
        <taxon>Actinomycetota</taxon>
        <taxon>Actinomycetes</taxon>
        <taxon>Micromonosporales</taxon>
        <taxon>Micromonosporaceae</taxon>
        <taxon>Actinoplanes</taxon>
    </lineage>
</organism>
<dbReference type="PIRSF" id="PIRSF002741">
    <property type="entry name" value="MppA"/>
    <property type="match status" value="1"/>
</dbReference>
<feature type="signal peptide" evidence="4">
    <location>
        <begin position="1"/>
        <end position="21"/>
    </location>
</feature>
<evidence type="ECO:0000256" key="4">
    <source>
        <dbReference type="SAM" id="SignalP"/>
    </source>
</evidence>
<accession>A0A1I2FL54</accession>
<dbReference type="GO" id="GO:0043190">
    <property type="term" value="C:ATP-binding cassette (ABC) transporter complex"/>
    <property type="evidence" value="ECO:0007669"/>
    <property type="project" value="InterPro"/>
</dbReference>
<dbReference type="Gene3D" id="3.10.105.10">
    <property type="entry name" value="Dipeptide-binding Protein, Domain 3"/>
    <property type="match status" value="1"/>
</dbReference>
<evidence type="ECO:0000256" key="1">
    <source>
        <dbReference type="ARBA" id="ARBA00004193"/>
    </source>
</evidence>
<dbReference type="EMBL" id="FONV01000005">
    <property type="protein sequence ID" value="SFF05488.1"/>
    <property type="molecule type" value="Genomic_DNA"/>
</dbReference>
<dbReference type="AlphaFoldDB" id="A0A1I2FL54"/>
<dbReference type="OrthoDB" id="5240629at2"/>
<evidence type="ECO:0000313" key="7">
    <source>
        <dbReference type="Proteomes" id="UP000199645"/>
    </source>
</evidence>
<dbReference type="CDD" id="cd08506">
    <property type="entry name" value="PBP2_clavulanate_OppA2"/>
    <property type="match status" value="1"/>
</dbReference>
<dbReference type="GO" id="GO:1904680">
    <property type="term" value="F:peptide transmembrane transporter activity"/>
    <property type="evidence" value="ECO:0007669"/>
    <property type="project" value="TreeGrafter"/>
</dbReference>
<dbReference type="Gene3D" id="3.40.190.10">
    <property type="entry name" value="Periplasmic binding protein-like II"/>
    <property type="match status" value="1"/>
</dbReference>
<dbReference type="InterPro" id="IPR023765">
    <property type="entry name" value="SBP_5_CS"/>
</dbReference>
<dbReference type="InterPro" id="IPR030678">
    <property type="entry name" value="Peptide/Ni-bd"/>
</dbReference>
<dbReference type="SUPFAM" id="SSF53850">
    <property type="entry name" value="Periplasmic binding protein-like II"/>
    <property type="match status" value="1"/>
</dbReference>
<evidence type="ECO:0000256" key="3">
    <source>
        <dbReference type="ARBA" id="ARBA00022729"/>
    </source>
</evidence>
<dbReference type="GO" id="GO:0042597">
    <property type="term" value="C:periplasmic space"/>
    <property type="evidence" value="ECO:0007669"/>
    <property type="project" value="UniProtKB-ARBA"/>
</dbReference>
<dbReference type="PANTHER" id="PTHR30290">
    <property type="entry name" value="PERIPLASMIC BINDING COMPONENT OF ABC TRANSPORTER"/>
    <property type="match status" value="1"/>
</dbReference>
<feature type="chain" id="PRO_5011572153" evidence="4">
    <location>
        <begin position="22"/>
        <end position="580"/>
    </location>
</feature>
<feature type="domain" description="Solute-binding protein family 5" evidence="5">
    <location>
        <begin position="111"/>
        <end position="491"/>
    </location>
</feature>
<dbReference type="InterPro" id="IPR000914">
    <property type="entry name" value="SBP_5_dom"/>
</dbReference>
<evidence type="ECO:0000259" key="5">
    <source>
        <dbReference type="Pfam" id="PF00496"/>
    </source>
</evidence>
<dbReference type="STRING" id="35752.SAMN05421541_105462"/>
<dbReference type="PROSITE" id="PS51257">
    <property type="entry name" value="PROKAR_LIPOPROTEIN"/>
    <property type="match status" value="1"/>
</dbReference>
<comment type="similarity">
    <text evidence="2">Belongs to the bacterial solute-binding protein 5 family.</text>
</comment>
<dbReference type="Proteomes" id="UP000199645">
    <property type="component" value="Unassembled WGS sequence"/>
</dbReference>
<comment type="subcellular location">
    <subcellularLocation>
        <location evidence="1">Cell membrane</location>
        <topology evidence="1">Lipid-anchor</topology>
    </subcellularLocation>
</comment>
<gene>
    <name evidence="6" type="ORF">SAMN05421541_105462</name>
</gene>
<protein>
    <submittedName>
        <fullName evidence="6">Peptide/nickel transport system substrate-binding protein</fullName>
    </submittedName>
</protein>
<dbReference type="GO" id="GO:0015833">
    <property type="term" value="P:peptide transport"/>
    <property type="evidence" value="ECO:0007669"/>
    <property type="project" value="TreeGrafter"/>
</dbReference>
<evidence type="ECO:0000313" key="6">
    <source>
        <dbReference type="EMBL" id="SFF05488.1"/>
    </source>
</evidence>
<reference evidence="6 7" key="1">
    <citation type="submission" date="2016-10" db="EMBL/GenBank/DDBJ databases">
        <authorList>
            <person name="de Groot N.N."/>
        </authorList>
    </citation>
    <scope>NUCLEOTIDE SEQUENCE [LARGE SCALE GENOMIC DNA]</scope>
    <source>
        <strain evidence="6 7">DSM 43019</strain>
    </source>
</reference>
<sequence>MRRKFGALPVGVLAVALVASGCSETTNETPGGGNTQNVVQTGTIATDPAESQGPAKAVEGATKGGVVKLLHAAEFEHLDPQKIYVSDSLSMATQFARTLTGYKEDGKGNLKLVGDLATNAGEDVNGDCKVWKYTLKDGLKFEDGTPITGADVVYGISRSFDPDWGMGPLYIQQWLTDAVEYNTTYKGPFKSPGAEVPGLKADGNVITFTFPKPQCETPFAVAMPTTAPVPKAKDTKGDYDRKPVSSGPYMIKEHAYDQYIDFVRNPNWDPATDPIRNAYMDGIRVEFGIDAETGANRIVADAAEDQTAFIWANVPAAVLSKTTSDPKVKERVKSGASQYVEYMWINTDRVKDLKVRQALNYAVDRDAIIKVRGGIDQFGSTITSPTIGGYQNYNAYDGGQSGNPEKAKELLGGKSIKLTYAFPNVPVRQQMAAKSKEVYAKAGIELVLTPLDPATYYDSVGTKGNQYDLIRGGWGADWPSSSTVIPALLDGRTIRDKGNQNLAYFNEDEVNKEIDRIKGLKVAEAAPAWAALDKLIMEKYAPLVPQYYIGTYEITGSKIGGTFLSDSFSHLTLNTMFVKP</sequence>
<proteinExistence type="inferred from homology"/>
<evidence type="ECO:0000256" key="2">
    <source>
        <dbReference type="ARBA" id="ARBA00005695"/>
    </source>
</evidence>
<dbReference type="PANTHER" id="PTHR30290:SF83">
    <property type="entry name" value="ABC TRANSPORTER SUBSTRATE-BINDING PROTEIN"/>
    <property type="match status" value="1"/>
</dbReference>
<dbReference type="InterPro" id="IPR039424">
    <property type="entry name" value="SBP_5"/>
</dbReference>
<dbReference type="Pfam" id="PF00496">
    <property type="entry name" value="SBP_bac_5"/>
    <property type="match status" value="1"/>
</dbReference>